<feature type="signal peptide" evidence="1">
    <location>
        <begin position="1"/>
        <end position="27"/>
    </location>
</feature>
<accession>A0ABX0QN67</accession>
<organism evidence="2 3">
    <name type="scientific">Fibrivirga algicola</name>
    <dbReference type="NCBI Taxonomy" id="2950420"/>
    <lineage>
        <taxon>Bacteria</taxon>
        <taxon>Pseudomonadati</taxon>
        <taxon>Bacteroidota</taxon>
        <taxon>Cytophagia</taxon>
        <taxon>Cytophagales</taxon>
        <taxon>Spirosomataceae</taxon>
        <taxon>Fibrivirga</taxon>
    </lineage>
</organism>
<comment type="caution">
    <text evidence="2">The sequence shown here is derived from an EMBL/GenBank/DDBJ whole genome shotgun (WGS) entry which is preliminary data.</text>
</comment>
<reference evidence="3" key="2">
    <citation type="submission" date="2023-07" db="EMBL/GenBank/DDBJ databases">
        <authorList>
            <person name="Jung D.-H."/>
        </authorList>
    </citation>
    <scope>NUCLEOTIDE SEQUENCE [LARGE SCALE GENOMIC DNA]</scope>
    <source>
        <strain evidence="3">JA-25</strain>
    </source>
</reference>
<reference evidence="3" key="1">
    <citation type="submission" date="2019-09" db="EMBL/GenBank/DDBJ databases">
        <authorList>
            <person name="Jung D.-H."/>
        </authorList>
    </citation>
    <scope>NUCLEOTIDE SEQUENCE [LARGE SCALE GENOMIC DNA]</scope>
    <source>
        <strain evidence="3">JA-25</strain>
    </source>
</reference>
<keyword evidence="1" id="KW-0732">Signal</keyword>
<keyword evidence="3" id="KW-1185">Reference proteome</keyword>
<sequence>MKFSTSKLTLVSIAFFLIALLGCNVQEATPSIAVPEGVNLELVKEVESISEKQVQKIVFTEMLSKEEKVFIFKKRITEQMQQLSLSSEQRDHLELLVANMTPELYVNSPLGRKRVDFLSTWTAKGKALFGEEALRDIVASLTPLEAGKKQVTPLKASPSTGTNCNCATSSSYCGEGYGCTYIPSCNIQGCGTLFVYTCNGSCDRII</sequence>
<dbReference type="NCBIfam" id="NF033852">
    <property type="entry name" value="fulvocin_rel"/>
    <property type="match status" value="1"/>
</dbReference>
<dbReference type="EMBL" id="WAEL01000006">
    <property type="protein sequence ID" value="NID12048.1"/>
    <property type="molecule type" value="Genomic_DNA"/>
</dbReference>
<feature type="chain" id="PRO_5046600033" evidence="1">
    <location>
        <begin position="28"/>
        <end position="206"/>
    </location>
</feature>
<proteinExistence type="predicted"/>
<name>A0ABX0QN67_9BACT</name>
<dbReference type="RefSeq" id="WP_166692914.1">
    <property type="nucleotide sequence ID" value="NZ_WAEL01000006.1"/>
</dbReference>
<evidence type="ECO:0000313" key="3">
    <source>
        <dbReference type="Proteomes" id="UP000606008"/>
    </source>
</evidence>
<evidence type="ECO:0000256" key="1">
    <source>
        <dbReference type="SAM" id="SignalP"/>
    </source>
</evidence>
<gene>
    <name evidence="2" type="ORF">F7231_17885</name>
</gene>
<dbReference type="Proteomes" id="UP000606008">
    <property type="component" value="Unassembled WGS sequence"/>
</dbReference>
<dbReference type="PROSITE" id="PS51257">
    <property type="entry name" value="PROKAR_LIPOPROTEIN"/>
    <property type="match status" value="1"/>
</dbReference>
<evidence type="ECO:0000313" key="2">
    <source>
        <dbReference type="EMBL" id="NID12048.1"/>
    </source>
</evidence>
<protein>
    <submittedName>
        <fullName evidence="2">Bacteriocin fulvocin C-related protein</fullName>
    </submittedName>
</protein>